<dbReference type="Gene3D" id="3.30.420.10">
    <property type="entry name" value="Ribonuclease H-like superfamily/Ribonuclease H"/>
    <property type="match status" value="1"/>
</dbReference>
<dbReference type="InterPro" id="IPR052160">
    <property type="entry name" value="Gypsy_RT_Integrase-like"/>
</dbReference>
<evidence type="ECO:0000256" key="3">
    <source>
        <dbReference type="ARBA" id="ARBA00022722"/>
    </source>
</evidence>
<evidence type="ECO:0000256" key="1">
    <source>
        <dbReference type="ARBA" id="ARBA00022679"/>
    </source>
</evidence>
<dbReference type="CDD" id="cd09274">
    <property type="entry name" value="RNase_HI_RT_Ty3"/>
    <property type="match status" value="1"/>
</dbReference>
<evidence type="ECO:0000259" key="7">
    <source>
        <dbReference type="PROSITE" id="PS50994"/>
    </source>
</evidence>
<sequence length="488" mass="56887">MDPAQMNYTTTKKELLTIVFALDKFRGYFIVSKVIVFFDHDAKLRLIRWMLLLQEFNLEIRDRKGVDNAVADHLSCIKGKVDPVLIRDDFLDEQLLLVAHNQPWFADICNFHVASIFPPRASKYYKEKIQSDAKHYIWDDPYLWRCCNDRVIHRCIPNSEIRSVLHFCHSAPGGGHYGSTRTARKVLEYGFYWPTIFRDLYQFVSACEQCRKARMAICRRNEMPSQPILFCKIFDVWGINFMGSFPISNGYMYILLAVDYVSRWVKARATRTNDAKVVMDFLKSNIFCRFSVPKALMSDQGTYFCNRVMSYSLEKYGVVHKIATPYHSQTKSQAEVFNREIKKISLKMSRLLDDALWAHRTACLTPLGMSPYRIVFGKACHLSIEIEHKAYWAELEELRLEAYENSRIYKQKKFKVGQKVLLFHSCLKLIAGKLRSRWDRPFVVTNVFPYGVVEVNGHQLKHFYEGLTPIVGEVDISLLEPAKLDDIL</sequence>
<dbReference type="InterPro" id="IPR036397">
    <property type="entry name" value="RNaseH_sf"/>
</dbReference>
<dbReference type="EMBL" id="QJKJ01001372">
    <property type="protein sequence ID" value="RDY07932.1"/>
    <property type="molecule type" value="Genomic_DNA"/>
</dbReference>
<evidence type="ECO:0000313" key="8">
    <source>
        <dbReference type="EMBL" id="RDY07932.1"/>
    </source>
</evidence>
<keyword evidence="2" id="KW-0548">Nucleotidyltransferase</keyword>
<keyword evidence="9" id="KW-1185">Reference proteome</keyword>
<evidence type="ECO:0000256" key="5">
    <source>
        <dbReference type="ARBA" id="ARBA00022801"/>
    </source>
</evidence>
<gene>
    <name evidence="8" type="primary">pol</name>
    <name evidence="8" type="ORF">CR513_07893</name>
</gene>
<reference evidence="8" key="1">
    <citation type="submission" date="2018-05" db="EMBL/GenBank/DDBJ databases">
        <title>Draft genome of Mucuna pruriens seed.</title>
        <authorList>
            <person name="Nnadi N.E."/>
            <person name="Vos R."/>
            <person name="Hasami M.H."/>
            <person name="Devisetty U.K."/>
            <person name="Aguiy J.C."/>
        </authorList>
    </citation>
    <scope>NUCLEOTIDE SEQUENCE [LARGE SCALE GENOMIC DNA]</scope>
    <source>
        <strain evidence="8">JCA_2017</strain>
    </source>
</reference>
<dbReference type="GO" id="GO:0004519">
    <property type="term" value="F:endonuclease activity"/>
    <property type="evidence" value="ECO:0007669"/>
    <property type="project" value="UniProtKB-KW"/>
</dbReference>
<dbReference type="GO" id="GO:0003964">
    <property type="term" value="F:RNA-directed DNA polymerase activity"/>
    <property type="evidence" value="ECO:0007669"/>
    <property type="project" value="UniProtKB-KW"/>
</dbReference>
<keyword evidence="1" id="KW-0808">Transferase</keyword>
<dbReference type="AlphaFoldDB" id="A0A371HYS2"/>
<dbReference type="InterPro" id="IPR043502">
    <property type="entry name" value="DNA/RNA_pol_sf"/>
</dbReference>
<proteinExistence type="predicted"/>
<organism evidence="8 9">
    <name type="scientific">Mucuna pruriens</name>
    <name type="common">Velvet bean</name>
    <name type="synonym">Dolichos pruriens</name>
    <dbReference type="NCBI Taxonomy" id="157652"/>
    <lineage>
        <taxon>Eukaryota</taxon>
        <taxon>Viridiplantae</taxon>
        <taxon>Streptophyta</taxon>
        <taxon>Embryophyta</taxon>
        <taxon>Tracheophyta</taxon>
        <taxon>Spermatophyta</taxon>
        <taxon>Magnoliopsida</taxon>
        <taxon>eudicotyledons</taxon>
        <taxon>Gunneridae</taxon>
        <taxon>Pentapetalae</taxon>
        <taxon>rosids</taxon>
        <taxon>fabids</taxon>
        <taxon>Fabales</taxon>
        <taxon>Fabaceae</taxon>
        <taxon>Papilionoideae</taxon>
        <taxon>50 kb inversion clade</taxon>
        <taxon>NPAAA clade</taxon>
        <taxon>indigoferoid/millettioid clade</taxon>
        <taxon>Phaseoleae</taxon>
        <taxon>Mucuna</taxon>
    </lineage>
</organism>
<evidence type="ECO:0000256" key="4">
    <source>
        <dbReference type="ARBA" id="ARBA00022759"/>
    </source>
</evidence>
<dbReference type="GO" id="GO:0015074">
    <property type="term" value="P:DNA integration"/>
    <property type="evidence" value="ECO:0007669"/>
    <property type="project" value="InterPro"/>
</dbReference>
<name>A0A371HYS2_MUCPR</name>
<dbReference type="Gene3D" id="1.10.340.70">
    <property type="match status" value="1"/>
</dbReference>
<dbReference type="InterPro" id="IPR041373">
    <property type="entry name" value="RT_RNaseH"/>
</dbReference>
<dbReference type="Proteomes" id="UP000257109">
    <property type="component" value="Unassembled WGS sequence"/>
</dbReference>
<comment type="caution">
    <text evidence="8">The sequence shown here is derived from an EMBL/GenBank/DDBJ whole genome shotgun (WGS) entry which is preliminary data.</text>
</comment>
<dbReference type="OrthoDB" id="1433105at2759"/>
<keyword evidence="5" id="KW-0378">Hydrolase</keyword>
<dbReference type="SUPFAM" id="SSF56672">
    <property type="entry name" value="DNA/RNA polymerases"/>
    <property type="match status" value="1"/>
</dbReference>
<dbReference type="PANTHER" id="PTHR47266">
    <property type="entry name" value="ENDONUCLEASE-RELATED"/>
    <property type="match status" value="1"/>
</dbReference>
<dbReference type="GO" id="GO:0016787">
    <property type="term" value="F:hydrolase activity"/>
    <property type="evidence" value="ECO:0007669"/>
    <property type="project" value="UniProtKB-KW"/>
</dbReference>
<evidence type="ECO:0000256" key="2">
    <source>
        <dbReference type="ARBA" id="ARBA00022695"/>
    </source>
</evidence>
<dbReference type="Pfam" id="PF17921">
    <property type="entry name" value="Integrase_H2C2"/>
    <property type="match status" value="1"/>
</dbReference>
<keyword evidence="4" id="KW-0255">Endonuclease</keyword>
<evidence type="ECO:0000256" key="6">
    <source>
        <dbReference type="ARBA" id="ARBA00022918"/>
    </source>
</evidence>
<feature type="domain" description="Integrase catalytic" evidence="7">
    <location>
        <begin position="223"/>
        <end position="358"/>
    </location>
</feature>
<dbReference type="PROSITE" id="PS50994">
    <property type="entry name" value="INTEGRASE"/>
    <property type="match status" value="1"/>
</dbReference>
<feature type="non-terminal residue" evidence="8">
    <location>
        <position position="1"/>
    </location>
</feature>
<dbReference type="InterPro" id="IPR001584">
    <property type="entry name" value="Integrase_cat-core"/>
</dbReference>
<keyword evidence="3" id="KW-0540">Nuclease</keyword>
<evidence type="ECO:0000313" key="9">
    <source>
        <dbReference type="Proteomes" id="UP000257109"/>
    </source>
</evidence>
<dbReference type="GO" id="GO:0003676">
    <property type="term" value="F:nucleic acid binding"/>
    <property type="evidence" value="ECO:0007669"/>
    <property type="project" value="InterPro"/>
</dbReference>
<dbReference type="InterPro" id="IPR012337">
    <property type="entry name" value="RNaseH-like_sf"/>
</dbReference>
<dbReference type="Pfam" id="PF00665">
    <property type="entry name" value="rve"/>
    <property type="match status" value="1"/>
</dbReference>
<dbReference type="Pfam" id="PF17917">
    <property type="entry name" value="RT_RNaseH"/>
    <property type="match status" value="1"/>
</dbReference>
<dbReference type="SUPFAM" id="SSF53098">
    <property type="entry name" value="Ribonuclease H-like"/>
    <property type="match status" value="1"/>
</dbReference>
<protein>
    <submittedName>
        <fullName evidence="8">Pro-Pol polyprotein</fullName>
    </submittedName>
</protein>
<dbReference type="InterPro" id="IPR041588">
    <property type="entry name" value="Integrase_H2C2"/>
</dbReference>
<accession>A0A371HYS2</accession>
<keyword evidence="6" id="KW-0695">RNA-directed DNA polymerase</keyword>